<keyword evidence="3" id="KW-0238">DNA-binding</keyword>
<keyword evidence="4" id="KW-0804">Transcription</keyword>
<organism evidence="6 7">
    <name type="scientific">Phytobacter ursingii</name>
    <dbReference type="NCBI Taxonomy" id="1972431"/>
    <lineage>
        <taxon>Bacteria</taxon>
        <taxon>Pseudomonadati</taxon>
        <taxon>Pseudomonadota</taxon>
        <taxon>Gammaproteobacteria</taxon>
        <taxon>Enterobacterales</taxon>
        <taxon>Enterobacteriaceae</taxon>
        <taxon>Phytobacter</taxon>
    </lineage>
</organism>
<comment type="similarity">
    <text evidence="1">Belongs to the LysR transcriptional regulatory family.</text>
</comment>
<keyword evidence="7" id="KW-1185">Reference proteome</keyword>
<gene>
    <name evidence="6" type="ORF">R0H02_15705</name>
</gene>
<dbReference type="InterPro" id="IPR036390">
    <property type="entry name" value="WH_DNA-bd_sf"/>
</dbReference>
<evidence type="ECO:0000256" key="3">
    <source>
        <dbReference type="ARBA" id="ARBA00023125"/>
    </source>
</evidence>
<dbReference type="InterPro" id="IPR058163">
    <property type="entry name" value="LysR-type_TF_proteobact-type"/>
</dbReference>
<proteinExistence type="inferred from homology"/>
<dbReference type="Pfam" id="PF00126">
    <property type="entry name" value="HTH_1"/>
    <property type="match status" value="1"/>
</dbReference>
<dbReference type="GO" id="GO:0043565">
    <property type="term" value="F:sequence-specific DNA binding"/>
    <property type="evidence" value="ECO:0007669"/>
    <property type="project" value="TreeGrafter"/>
</dbReference>
<sequence length="306" mass="33355">MITPNFAEYLSVFADVVRSGSFSAAARKRAQTPSAVVRQIDALEHELGVALFIRSTRSLTLTDSGQKLYQRALRLLDELADVHAEVSAFDISVSGTLRVACLPSFGKRYILPVIAALEAEHPALRVELDLTERLYNPVTERLDVMIRMGDLPDSTLIATTLAPLTRLLVASPAYLARAGQPVSTRELVTHRLLDKLHGSDLLGWKEIPDFSHSDAQRSGVFFRCDDFEALRSAALAGMGIAFLPTWIVGQDVKAGTLTRLSLGAEPWNAAPSRIHLLRALPQPGAKVRAFNAALCQAIGTPPVWEP</sequence>
<evidence type="ECO:0000256" key="4">
    <source>
        <dbReference type="ARBA" id="ARBA00023163"/>
    </source>
</evidence>
<name>A0AB35RRF6_9ENTR</name>
<dbReference type="Pfam" id="PF03466">
    <property type="entry name" value="LysR_substrate"/>
    <property type="match status" value="1"/>
</dbReference>
<evidence type="ECO:0000313" key="7">
    <source>
        <dbReference type="Proteomes" id="UP001286589"/>
    </source>
</evidence>
<dbReference type="GO" id="GO:0003700">
    <property type="term" value="F:DNA-binding transcription factor activity"/>
    <property type="evidence" value="ECO:0007669"/>
    <property type="project" value="InterPro"/>
</dbReference>
<feature type="domain" description="HTH lysR-type" evidence="5">
    <location>
        <begin position="10"/>
        <end position="62"/>
    </location>
</feature>
<dbReference type="FunFam" id="1.10.10.10:FF:000001">
    <property type="entry name" value="LysR family transcriptional regulator"/>
    <property type="match status" value="1"/>
</dbReference>
<evidence type="ECO:0000256" key="1">
    <source>
        <dbReference type="ARBA" id="ARBA00009437"/>
    </source>
</evidence>
<keyword evidence="2" id="KW-0805">Transcription regulation</keyword>
<dbReference type="PANTHER" id="PTHR30537:SF66">
    <property type="entry name" value="IRON-REGULATED VIRULENCE REGULATORY PROTEIN IRGB"/>
    <property type="match status" value="1"/>
</dbReference>
<dbReference type="GO" id="GO:0006351">
    <property type="term" value="P:DNA-templated transcription"/>
    <property type="evidence" value="ECO:0007669"/>
    <property type="project" value="TreeGrafter"/>
</dbReference>
<evidence type="ECO:0000256" key="2">
    <source>
        <dbReference type="ARBA" id="ARBA00023015"/>
    </source>
</evidence>
<protein>
    <submittedName>
        <fullName evidence="6">LysR family transcriptional regulator</fullName>
    </submittedName>
</protein>
<evidence type="ECO:0000313" key="6">
    <source>
        <dbReference type="EMBL" id="MDV2863902.1"/>
    </source>
</evidence>
<dbReference type="Proteomes" id="UP001286589">
    <property type="component" value="Unassembled WGS sequence"/>
</dbReference>
<dbReference type="SUPFAM" id="SSF46785">
    <property type="entry name" value="Winged helix' DNA-binding domain"/>
    <property type="match status" value="1"/>
</dbReference>
<dbReference type="Gene3D" id="1.10.10.10">
    <property type="entry name" value="Winged helix-like DNA-binding domain superfamily/Winged helix DNA-binding domain"/>
    <property type="match status" value="1"/>
</dbReference>
<evidence type="ECO:0000259" key="5">
    <source>
        <dbReference type="PROSITE" id="PS50931"/>
    </source>
</evidence>
<dbReference type="Gene3D" id="3.40.190.290">
    <property type="match status" value="1"/>
</dbReference>
<reference evidence="6 7" key="1">
    <citation type="submission" date="2023-10" db="EMBL/GenBank/DDBJ databases">
        <title>Phytobacter spp. The emergence of a new genus of hospital-origin enterobacteria encoding carbapenemases in Argentina.</title>
        <authorList>
            <person name="Vay C."/>
            <person name="Almuzara M."/>
            <person name="Traglia G.M."/>
            <person name="Campos J."/>
        </authorList>
    </citation>
    <scope>NUCLEOTIDE SEQUENCE [LARGE SCALE GENOMIC DNA]</scope>
    <source>
        <strain evidence="6 7">CVMA36</strain>
    </source>
</reference>
<dbReference type="SUPFAM" id="SSF53850">
    <property type="entry name" value="Periplasmic binding protein-like II"/>
    <property type="match status" value="1"/>
</dbReference>
<dbReference type="InterPro" id="IPR036388">
    <property type="entry name" value="WH-like_DNA-bd_sf"/>
</dbReference>
<dbReference type="InterPro" id="IPR005119">
    <property type="entry name" value="LysR_subst-bd"/>
</dbReference>
<dbReference type="PROSITE" id="PS50931">
    <property type="entry name" value="HTH_LYSR"/>
    <property type="match status" value="1"/>
</dbReference>
<dbReference type="PANTHER" id="PTHR30537">
    <property type="entry name" value="HTH-TYPE TRANSCRIPTIONAL REGULATOR"/>
    <property type="match status" value="1"/>
</dbReference>
<dbReference type="EMBL" id="JAWJAC010000009">
    <property type="protein sequence ID" value="MDV2863902.1"/>
    <property type="molecule type" value="Genomic_DNA"/>
</dbReference>
<dbReference type="CDD" id="cd08422">
    <property type="entry name" value="PBP2_CrgA_like"/>
    <property type="match status" value="1"/>
</dbReference>
<dbReference type="RefSeq" id="WP_229221490.1">
    <property type="nucleotide sequence ID" value="NZ_JAWJAC010000009.1"/>
</dbReference>
<dbReference type="InterPro" id="IPR000847">
    <property type="entry name" value="LysR_HTH_N"/>
</dbReference>
<comment type="caution">
    <text evidence="6">The sequence shown here is derived from an EMBL/GenBank/DDBJ whole genome shotgun (WGS) entry which is preliminary data.</text>
</comment>
<dbReference type="AlphaFoldDB" id="A0AB35RRF6"/>
<accession>A0AB35RRF6</accession>